<dbReference type="PROSITE" id="PS01124">
    <property type="entry name" value="HTH_ARAC_FAMILY_2"/>
    <property type="match status" value="1"/>
</dbReference>
<dbReference type="InterPro" id="IPR003313">
    <property type="entry name" value="AraC-bd"/>
</dbReference>
<protein>
    <submittedName>
        <fullName evidence="5">Helix-turn-helix domain-containing protein</fullName>
    </submittedName>
</protein>
<dbReference type="Pfam" id="PF02311">
    <property type="entry name" value="AraC_binding"/>
    <property type="match status" value="1"/>
</dbReference>
<feature type="domain" description="HTH araC/xylS-type" evidence="4">
    <location>
        <begin position="181"/>
        <end position="279"/>
    </location>
</feature>
<dbReference type="SMART" id="SM00342">
    <property type="entry name" value="HTH_ARAC"/>
    <property type="match status" value="1"/>
</dbReference>
<proteinExistence type="predicted"/>
<dbReference type="PANTHER" id="PTHR46796">
    <property type="entry name" value="HTH-TYPE TRANSCRIPTIONAL ACTIVATOR RHAS-RELATED"/>
    <property type="match status" value="1"/>
</dbReference>
<evidence type="ECO:0000313" key="6">
    <source>
        <dbReference type="Proteomes" id="UP001597249"/>
    </source>
</evidence>
<comment type="caution">
    <text evidence="5">The sequence shown here is derived from an EMBL/GenBank/DDBJ whole genome shotgun (WGS) entry which is preliminary data.</text>
</comment>
<sequence>MAAIKHEIVQMTPSFPFRDYLRRPARMAAVAPHWHQGLEVNCLIHGGTLKVVEDGRTSLFTPGCMWAIDPRVVHSSSAEQRADWLEYGFNVDPEFLTEVLPDAVNWHFTLHGQPADPAQRPAYEALWTAMLAMSQEHGRAGDQISRLRMLSAFYRVLALLAAHFTAPLQTPAVRVNPPLVDAAMGIIDRDYAEPLTTARLAQRLHVSTTTLNAQFQANLKLSVIRYLRTVRLMKARELLLTSNKAIDYVATAVGFANQRALARNFKGWKGLTPSAYRKAYKRFHKNDRVYF</sequence>
<dbReference type="InterPro" id="IPR009057">
    <property type="entry name" value="Homeodomain-like_sf"/>
</dbReference>
<dbReference type="InterPro" id="IPR037923">
    <property type="entry name" value="HTH-like"/>
</dbReference>
<dbReference type="InterPro" id="IPR014710">
    <property type="entry name" value="RmlC-like_jellyroll"/>
</dbReference>
<evidence type="ECO:0000259" key="4">
    <source>
        <dbReference type="PROSITE" id="PS01124"/>
    </source>
</evidence>
<dbReference type="Proteomes" id="UP001597249">
    <property type="component" value="Unassembled WGS sequence"/>
</dbReference>
<keyword evidence="2" id="KW-0238">DNA-binding</keyword>
<evidence type="ECO:0000256" key="1">
    <source>
        <dbReference type="ARBA" id="ARBA00023015"/>
    </source>
</evidence>
<name>A0ABW4B513_9LACO</name>
<dbReference type="EMBL" id="JBHTMO010000001">
    <property type="protein sequence ID" value="MFD1392105.1"/>
    <property type="molecule type" value="Genomic_DNA"/>
</dbReference>
<organism evidence="5 6">
    <name type="scientific">Lacticaseibacillus jixianensis</name>
    <dbReference type="NCBI Taxonomy" id="2486012"/>
    <lineage>
        <taxon>Bacteria</taxon>
        <taxon>Bacillati</taxon>
        <taxon>Bacillota</taxon>
        <taxon>Bacilli</taxon>
        <taxon>Lactobacillales</taxon>
        <taxon>Lactobacillaceae</taxon>
        <taxon>Lacticaseibacillus</taxon>
    </lineage>
</organism>
<dbReference type="InterPro" id="IPR018060">
    <property type="entry name" value="HTH_AraC"/>
</dbReference>
<keyword evidence="3" id="KW-0804">Transcription</keyword>
<dbReference type="Gene3D" id="1.10.10.60">
    <property type="entry name" value="Homeodomain-like"/>
    <property type="match status" value="1"/>
</dbReference>
<dbReference type="Pfam" id="PF12833">
    <property type="entry name" value="HTH_18"/>
    <property type="match status" value="1"/>
</dbReference>
<dbReference type="Gene3D" id="2.60.120.10">
    <property type="entry name" value="Jelly Rolls"/>
    <property type="match status" value="1"/>
</dbReference>
<dbReference type="InterPro" id="IPR050204">
    <property type="entry name" value="AraC_XylS_family_regulators"/>
</dbReference>
<evidence type="ECO:0000256" key="2">
    <source>
        <dbReference type="ARBA" id="ARBA00023125"/>
    </source>
</evidence>
<accession>A0ABW4B513</accession>
<evidence type="ECO:0000313" key="5">
    <source>
        <dbReference type="EMBL" id="MFD1392105.1"/>
    </source>
</evidence>
<dbReference type="SUPFAM" id="SSF51215">
    <property type="entry name" value="Regulatory protein AraC"/>
    <property type="match status" value="1"/>
</dbReference>
<dbReference type="RefSeq" id="WP_125584559.1">
    <property type="nucleotide sequence ID" value="NZ_JBHTMO010000001.1"/>
</dbReference>
<dbReference type="SUPFAM" id="SSF46689">
    <property type="entry name" value="Homeodomain-like"/>
    <property type="match status" value="2"/>
</dbReference>
<dbReference type="CDD" id="cd02208">
    <property type="entry name" value="cupin_RmlC-like"/>
    <property type="match status" value="1"/>
</dbReference>
<evidence type="ECO:0000256" key="3">
    <source>
        <dbReference type="ARBA" id="ARBA00023163"/>
    </source>
</evidence>
<keyword evidence="1" id="KW-0805">Transcription regulation</keyword>
<keyword evidence="6" id="KW-1185">Reference proteome</keyword>
<reference evidence="6" key="1">
    <citation type="journal article" date="2019" name="Int. J. Syst. Evol. Microbiol.">
        <title>The Global Catalogue of Microorganisms (GCM) 10K type strain sequencing project: providing services to taxonomists for standard genome sequencing and annotation.</title>
        <authorList>
            <consortium name="The Broad Institute Genomics Platform"/>
            <consortium name="The Broad Institute Genome Sequencing Center for Infectious Disease"/>
            <person name="Wu L."/>
            <person name="Ma J."/>
        </authorList>
    </citation>
    <scope>NUCLEOTIDE SEQUENCE [LARGE SCALE GENOMIC DNA]</scope>
    <source>
        <strain evidence="6">CCM 8911</strain>
    </source>
</reference>
<gene>
    <name evidence="5" type="ORF">ACFQ3L_00680</name>
</gene>